<dbReference type="Pfam" id="PF00023">
    <property type="entry name" value="Ank"/>
    <property type="match status" value="1"/>
</dbReference>
<dbReference type="Pfam" id="PF12796">
    <property type="entry name" value="Ank_2"/>
    <property type="match status" value="2"/>
</dbReference>
<protein>
    <submittedName>
        <fullName evidence="4">Ankyrin repeat domain-containing protein</fullName>
    </submittedName>
</protein>
<feature type="repeat" description="ANK" evidence="3">
    <location>
        <begin position="237"/>
        <end position="269"/>
    </location>
</feature>
<dbReference type="InterPro" id="IPR015915">
    <property type="entry name" value="Kelch-typ_b-propeller"/>
</dbReference>
<name>A0ABV0JG05_9CYAN</name>
<dbReference type="PROSITE" id="PS50088">
    <property type="entry name" value="ANK_REPEAT"/>
    <property type="match status" value="4"/>
</dbReference>
<dbReference type="SUPFAM" id="SSF50965">
    <property type="entry name" value="Galactose oxidase, central domain"/>
    <property type="match status" value="1"/>
</dbReference>
<dbReference type="InterPro" id="IPR036770">
    <property type="entry name" value="Ankyrin_rpt-contain_sf"/>
</dbReference>
<evidence type="ECO:0000256" key="2">
    <source>
        <dbReference type="ARBA" id="ARBA00023043"/>
    </source>
</evidence>
<evidence type="ECO:0000256" key="1">
    <source>
        <dbReference type="ARBA" id="ARBA00022737"/>
    </source>
</evidence>
<organism evidence="4 5">
    <name type="scientific">Trichocoleus desertorum GB2-A4</name>
    <dbReference type="NCBI Taxonomy" id="2933944"/>
    <lineage>
        <taxon>Bacteria</taxon>
        <taxon>Bacillati</taxon>
        <taxon>Cyanobacteriota</taxon>
        <taxon>Cyanophyceae</taxon>
        <taxon>Leptolyngbyales</taxon>
        <taxon>Trichocoleusaceae</taxon>
        <taxon>Trichocoleus</taxon>
    </lineage>
</organism>
<evidence type="ECO:0000313" key="5">
    <source>
        <dbReference type="Proteomes" id="UP001464891"/>
    </source>
</evidence>
<evidence type="ECO:0000313" key="4">
    <source>
        <dbReference type="EMBL" id="MEP0820724.1"/>
    </source>
</evidence>
<keyword evidence="5" id="KW-1185">Reference proteome</keyword>
<comment type="caution">
    <text evidence="4">The sequence shown here is derived from an EMBL/GenBank/DDBJ whole genome shotgun (WGS) entry which is preliminary data.</text>
</comment>
<dbReference type="PANTHER" id="PTHR24201">
    <property type="entry name" value="ANK_REP_REGION DOMAIN-CONTAINING PROTEIN"/>
    <property type="match status" value="1"/>
</dbReference>
<sequence length="567" mass="63104">MQIHLQVKQGNIAGVAAQIASGVDVDALDEYSAQTPLMVAVTSLNAGLDMMQFLIDQGADINAVDEETQKTVLGFAVQTGNLDKVRSLLEAGADIHYQTSGGYDVLINAVHGRDIARDPHLIPLLNLLIERGAKVDGVSRYGESALRVISIVGRFDAVQVLLAAGADAEQLAWTDLMYAIVFEPLATVHELLEQGADLTARDCWLRTPWLLCLQMGDVEKAKLLLAAGANPHDVGISGKTALMFAIESDCTKIVQWLVEQGWKIEVPDEFGDMPLMVAASRGATDCVQILIEHGADPKRANHCNDTAIKVAANLPIVRILVNAGEDMSEINDDMRKILTEVGGEDLQLSLEQYVAGRHRRFGQTNPEVMDIEFWKAMIRCGHPAYYAQAQFPDTGDLEEPVWCYYRYGRTITELPDGRIVEIGGEHEDYYDPDFCIYNDVVVYAGDGTFKILGYPQAVFPPTDFHRATLAGDYIYIIGNLGYAESRIEQETPVYRLHCQTFQIEQVETIGDRPGWISRHQAAYKEPSQIWITGGQIYVRRNGQSEYIENQADYILDLTDFRWTRRTD</sequence>
<feature type="repeat" description="ANK" evidence="3">
    <location>
        <begin position="32"/>
        <end position="66"/>
    </location>
</feature>
<accession>A0ABV0JG05</accession>
<dbReference type="InterPro" id="IPR050776">
    <property type="entry name" value="Ank_Repeat/CDKN_Inhibitor"/>
</dbReference>
<dbReference type="SMART" id="SM00248">
    <property type="entry name" value="ANK"/>
    <property type="match status" value="8"/>
</dbReference>
<gene>
    <name evidence="4" type="ORF">NC998_26905</name>
</gene>
<proteinExistence type="predicted"/>
<dbReference type="InterPro" id="IPR002110">
    <property type="entry name" value="Ankyrin_rpt"/>
</dbReference>
<evidence type="ECO:0000256" key="3">
    <source>
        <dbReference type="PROSITE-ProRule" id="PRU00023"/>
    </source>
</evidence>
<dbReference type="RefSeq" id="WP_190441923.1">
    <property type="nucleotide sequence ID" value="NZ_JAMPKM010000041.1"/>
</dbReference>
<feature type="repeat" description="ANK" evidence="3">
    <location>
        <begin position="68"/>
        <end position="100"/>
    </location>
</feature>
<dbReference type="Proteomes" id="UP001464891">
    <property type="component" value="Unassembled WGS sequence"/>
</dbReference>
<dbReference type="Gene3D" id="2.120.10.80">
    <property type="entry name" value="Kelch-type beta propeller"/>
    <property type="match status" value="1"/>
</dbReference>
<feature type="repeat" description="ANK" evidence="3">
    <location>
        <begin position="270"/>
        <end position="302"/>
    </location>
</feature>
<keyword evidence="2 3" id="KW-0040">ANK repeat</keyword>
<keyword evidence="1" id="KW-0677">Repeat</keyword>
<dbReference type="SUPFAM" id="SSF48403">
    <property type="entry name" value="Ankyrin repeat"/>
    <property type="match status" value="1"/>
</dbReference>
<reference evidence="4 5" key="1">
    <citation type="submission" date="2022-04" db="EMBL/GenBank/DDBJ databases">
        <title>Positive selection, recombination, and allopatry shape intraspecific diversity of widespread and dominant cyanobacteria.</title>
        <authorList>
            <person name="Wei J."/>
            <person name="Shu W."/>
            <person name="Hu C."/>
        </authorList>
    </citation>
    <scope>NUCLEOTIDE SEQUENCE [LARGE SCALE GENOMIC DNA]</scope>
    <source>
        <strain evidence="4 5">GB2-A4</strain>
    </source>
</reference>
<dbReference type="Gene3D" id="1.25.40.20">
    <property type="entry name" value="Ankyrin repeat-containing domain"/>
    <property type="match status" value="1"/>
</dbReference>
<dbReference type="InterPro" id="IPR011043">
    <property type="entry name" value="Gal_Oxase/kelch_b-propeller"/>
</dbReference>
<dbReference type="PROSITE" id="PS50297">
    <property type="entry name" value="ANK_REP_REGION"/>
    <property type="match status" value="3"/>
</dbReference>
<dbReference type="EMBL" id="JAMPKM010000041">
    <property type="protein sequence ID" value="MEP0820724.1"/>
    <property type="molecule type" value="Genomic_DNA"/>
</dbReference>